<evidence type="ECO:0000313" key="10">
    <source>
        <dbReference type="Proteomes" id="UP000276232"/>
    </source>
</evidence>
<evidence type="ECO:0000259" key="8">
    <source>
        <dbReference type="Pfam" id="PF08281"/>
    </source>
</evidence>
<dbReference type="GO" id="GO:0003677">
    <property type="term" value="F:DNA binding"/>
    <property type="evidence" value="ECO:0007669"/>
    <property type="project" value="UniProtKB-KW"/>
</dbReference>
<dbReference type="PANTHER" id="PTHR43133">
    <property type="entry name" value="RNA POLYMERASE ECF-TYPE SIGMA FACTO"/>
    <property type="match status" value="1"/>
</dbReference>
<dbReference type="Gene3D" id="1.10.1740.10">
    <property type="match status" value="1"/>
</dbReference>
<dbReference type="InterPro" id="IPR014284">
    <property type="entry name" value="RNA_pol_sigma-70_dom"/>
</dbReference>
<dbReference type="PANTHER" id="PTHR43133:SF50">
    <property type="entry name" value="ECF RNA POLYMERASE SIGMA FACTOR SIGM"/>
    <property type="match status" value="1"/>
</dbReference>
<dbReference type="SUPFAM" id="SSF88946">
    <property type="entry name" value="Sigma2 domain of RNA polymerase sigma factors"/>
    <property type="match status" value="1"/>
</dbReference>
<dbReference type="InterPro" id="IPR013249">
    <property type="entry name" value="RNA_pol_sigma70_r4_t2"/>
</dbReference>
<evidence type="ECO:0000256" key="4">
    <source>
        <dbReference type="ARBA" id="ARBA00023125"/>
    </source>
</evidence>
<dbReference type="InterPro" id="IPR013325">
    <property type="entry name" value="RNA_pol_sigma_r2"/>
</dbReference>
<dbReference type="GO" id="GO:0006352">
    <property type="term" value="P:DNA-templated transcription initiation"/>
    <property type="evidence" value="ECO:0007669"/>
    <property type="project" value="InterPro"/>
</dbReference>
<name>A0A3N1G9L0_9ACTN</name>
<evidence type="ECO:0000256" key="6">
    <source>
        <dbReference type="SAM" id="MobiDB-lite"/>
    </source>
</evidence>
<keyword evidence="2" id="KW-0805">Transcription regulation</keyword>
<feature type="domain" description="RNA polymerase sigma-70 region 2" evidence="7">
    <location>
        <begin position="37"/>
        <end position="102"/>
    </location>
</feature>
<dbReference type="InterPro" id="IPR014325">
    <property type="entry name" value="RNA_pol_sigma-E_actinobac"/>
</dbReference>
<dbReference type="InterPro" id="IPR013324">
    <property type="entry name" value="RNA_pol_sigma_r3/r4-like"/>
</dbReference>
<feature type="domain" description="RNA polymerase sigma factor 70 region 4 type 2" evidence="8">
    <location>
        <begin position="132"/>
        <end position="183"/>
    </location>
</feature>
<evidence type="ECO:0000256" key="3">
    <source>
        <dbReference type="ARBA" id="ARBA00023082"/>
    </source>
</evidence>
<keyword evidence="5" id="KW-0804">Transcription</keyword>
<dbReference type="AlphaFoldDB" id="A0A3N1G9L0"/>
<keyword evidence="4" id="KW-0238">DNA-binding</keyword>
<sequence length="208" mass="23381">MTTGPAGSAAEDDVDDLGPHWRGGWTGSRPEQFTRFVQDAEPALWRLAWLLTGDRHRAEDLVQQTLVRTYVAWPRARDGDPMAYARRVLVNARTDFLRKHSRELLVDQHDHDAHAPRAGRPVPTQEVADRDVLVRALRQLSPRRRRVVVLRYLLDLSEREVADDLGVSLGTVKSTAARGLAQLRVLLEAPPGDDHLTPTATDRTEAPR</sequence>
<dbReference type="RefSeq" id="WP_123381215.1">
    <property type="nucleotide sequence ID" value="NZ_RJKN01000009.1"/>
</dbReference>
<comment type="similarity">
    <text evidence="1">Belongs to the sigma-70 factor family. ECF subfamily.</text>
</comment>
<dbReference type="OrthoDB" id="2046835at2"/>
<accession>A0A3N1G9L0</accession>
<evidence type="ECO:0000259" key="7">
    <source>
        <dbReference type="Pfam" id="PF04542"/>
    </source>
</evidence>
<gene>
    <name evidence="9" type="ORF">EDC03_3160</name>
</gene>
<dbReference type="InParanoid" id="A0A3N1G9L0"/>
<evidence type="ECO:0000313" key="9">
    <source>
        <dbReference type="EMBL" id="ROP26923.1"/>
    </source>
</evidence>
<dbReference type="NCBIfam" id="TIGR02983">
    <property type="entry name" value="SigE-fam_strep"/>
    <property type="match status" value="1"/>
</dbReference>
<dbReference type="Pfam" id="PF04542">
    <property type="entry name" value="Sigma70_r2"/>
    <property type="match status" value="1"/>
</dbReference>
<feature type="region of interest" description="Disordered" evidence="6">
    <location>
        <begin position="1"/>
        <end position="28"/>
    </location>
</feature>
<dbReference type="InterPro" id="IPR036388">
    <property type="entry name" value="WH-like_DNA-bd_sf"/>
</dbReference>
<dbReference type="InterPro" id="IPR039425">
    <property type="entry name" value="RNA_pol_sigma-70-like"/>
</dbReference>
<comment type="caution">
    <text evidence="9">The sequence shown here is derived from an EMBL/GenBank/DDBJ whole genome shotgun (WGS) entry which is preliminary data.</text>
</comment>
<dbReference type="InterPro" id="IPR007627">
    <property type="entry name" value="RNA_pol_sigma70_r2"/>
</dbReference>
<dbReference type="Gene3D" id="1.10.10.10">
    <property type="entry name" value="Winged helix-like DNA-binding domain superfamily/Winged helix DNA-binding domain"/>
    <property type="match status" value="1"/>
</dbReference>
<dbReference type="Pfam" id="PF08281">
    <property type="entry name" value="Sigma70_r4_2"/>
    <property type="match status" value="1"/>
</dbReference>
<dbReference type="Proteomes" id="UP000276232">
    <property type="component" value="Unassembled WGS sequence"/>
</dbReference>
<keyword evidence="10" id="KW-1185">Reference proteome</keyword>
<dbReference type="GO" id="GO:0016987">
    <property type="term" value="F:sigma factor activity"/>
    <property type="evidence" value="ECO:0007669"/>
    <property type="project" value="UniProtKB-KW"/>
</dbReference>
<protein>
    <submittedName>
        <fullName evidence="9">RNA polymerase sigma-70 factor (Sigma-E family)</fullName>
    </submittedName>
</protein>
<dbReference type="NCBIfam" id="TIGR02937">
    <property type="entry name" value="sigma70-ECF"/>
    <property type="match status" value="1"/>
</dbReference>
<keyword evidence="3" id="KW-0731">Sigma factor</keyword>
<feature type="region of interest" description="Disordered" evidence="6">
    <location>
        <begin position="189"/>
        <end position="208"/>
    </location>
</feature>
<reference evidence="9 10" key="1">
    <citation type="journal article" date="2015" name="Stand. Genomic Sci.">
        <title>Genomic Encyclopedia of Bacterial and Archaeal Type Strains, Phase III: the genomes of soil and plant-associated and newly described type strains.</title>
        <authorList>
            <person name="Whitman W.B."/>
            <person name="Woyke T."/>
            <person name="Klenk H.P."/>
            <person name="Zhou Y."/>
            <person name="Lilburn T.G."/>
            <person name="Beck B.J."/>
            <person name="De Vos P."/>
            <person name="Vandamme P."/>
            <person name="Eisen J.A."/>
            <person name="Garrity G."/>
            <person name="Hugenholtz P."/>
            <person name="Kyrpides N.C."/>
        </authorList>
    </citation>
    <scope>NUCLEOTIDE SEQUENCE [LARGE SCALE GENOMIC DNA]</scope>
    <source>
        <strain evidence="9 10">CECT 7306</strain>
    </source>
</reference>
<evidence type="ECO:0000256" key="5">
    <source>
        <dbReference type="ARBA" id="ARBA00023163"/>
    </source>
</evidence>
<dbReference type="SUPFAM" id="SSF88659">
    <property type="entry name" value="Sigma3 and sigma4 domains of RNA polymerase sigma factors"/>
    <property type="match status" value="1"/>
</dbReference>
<dbReference type="EMBL" id="RJKN01000009">
    <property type="protein sequence ID" value="ROP26923.1"/>
    <property type="molecule type" value="Genomic_DNA"/>
</dbReference>
<proteinExistence type="inferred from homology"/>
<feature type="compositionally biased region" description="Basic and acidic residues" evidence="6">
    <location>
        <begin position="192"/>
        <end position="208"/>
    </location>
</feature>
<evidence type="ECO:0000256" key="2">
    <source>
        <dbReference type="ARBA" id="ARBA00023015"/>
    </source>
</evidence>
<organism evidence="9 10">
    <name type="scientific">Pseudokineococcus lusitanus</name>
    <dbReference type="NCBI Taxonomy" id="763993"/>
    <lineage>
        <taxon>Bacteria</taxon>
        <taxon>Bacillati</taxon>
        <taxon>Actinomycetota</taxon>
        <taxon>Actinomycetes</taxon>
        <taxon>Kineosporiales</taxon>
        <taxon>Kineosporiaceae</taxon>
        <taxon>Pseudokineococcus</taxon>
    </lineage>
</organism>
<evidence type="ECO:0000256" key="1">
    <source>
        <dbReference type="ARBA" id="ARBA00010641"/>
    </source>
</evidence>